<sequence>MEAKDEVILRRQVETTEIRQEFENNDEQERENWENNVLQNVRVETAEIRQEFENNDGQERFMGCGTNVLLSNKRSGREEQPLAALYPTGSSSQFQRCNHYSIQITENKEDHYQYPLHEGNEERPHHRIVRSLRKLLNEIVDFTRLHCLTLRETSYPRLHIAIYSPYNYRRISEMENLGQLDGLREQNNGDLNLTNQEFYRRILRLREGSPQQNREQGDGSDGQTRFNLVTQCPHCLRHNEEKKLSQMKWVLSLPSVPDRL</sequence>
<reference evidence="1 2" key="1">
    <citation type="submission" date="2022-05" db="EMBL/GenBank/DDBJ databases">
        <authorList>
            <consortium name="Genoscope - CEA"/>
            <person name="William W."/>
        </authorList>
    </citation>
    <scope>NUCLEOTIDE SEQUENCE [LARGE SCALE GENOMIC DNA]</scope>
</reference>
<comment type="caution">
    <text evidence="1">The sequence shown here is derived from an EMBL/GenBank/DDBJ whole genome shotgun (WGS) entry which is preliminary data.</text>
</comment>
<gene>
    <name evidence="1" type="ORF">PLOB_00021097</name>
</gene>
<protein>
    <submittedName>
        <fullName evidence="1">Uncharacterized protein</fullName>
    </submittedName>
</protein>
<evidence type="ECO:0000313" key="2">
    <source>
        <dbReference type="Proteomes" id="UP001159405"/>
    </source>
</evidence>
<evidence type="ECO:0000313" key="1">
    <source>
        <dbReference type="EMBL" id="CAH3178948.1"/>
    </source>
</evidence>
<organism evidence="1 2">
    <name type="scientific">Porites lobata</name>
    <dbReference type="NCBI Taxonomy" id="104759"/>
    <lineage>
        <taxon>Eukaryota</taxon>
        <taxon>Metazoa</taxon>
        <taxon>Cnidaria</taxon>
        <taxon>Anthozoa</taxon>
        <taxon>Hexacorallia</taxon>
        <taxon>Scleractinia</taxon>
        <taxon>Fungiina</taxon>
        <taxon>Poritidae</taxon>
        <taxon>Porites</taxon>
    </lineage>
</organism>
<name>A0ABN8RJI2_9CNID</name>
<dbReference type="EMBL" id="CALNXK010000247">
    <property type="protein sequence ID" value="CAH3178948.1"/>
    <property type="molecule type" value="Genomic_DNA"/>
</dbReference>
<keyword evidence="2" id="KW-1185">Reference proteome</keyword>
<accession>A0ABN8RJI2</accession>
<proteinExistence type="predicted"/>
<dbReference type="Proteomes" id="UP001159405">
    <property type="component" value="Unassembled WGS sequence"/>
</dbReference>